<protein>
    <recommendedName>
        <fullName evidence="3">Integrase catalytic domain-containing protein</fullName>
    </recommendedName>
</protein>
<dbReference type="AlphaFoldDB" id="A0A9Q3DI39"/>
<dbReference type="Proteomes" id="UP000765509">
    <property type="component" value="Unassembled WGS sequence"/>
</dbReference>
<evidence type="ECO:0008006" key="3">
    <source>
        <dbReference type="Google" id="ProtNLM"/>
    </source>
</evidence>
<dbReference type="Gene3D" id="3.30.420.10">
    <property type="entry name" value="Ribonuclease H-like superfamily/Ribonuclease H"/>
    <property type="match status" value="1"/>
</dbReference>
<dbReference type="OrthoDB" id="2273864at2759"/>
<reference evidence="1" key="1">
    <citation type="submission" date="2021-03" db="EMBL/GenBank/DDBJ databases">
        <title>Draft genome sequence of rust myrtle Austropuccinia psidii MF-1, a brazilian biotype.</title>
        <authorList>
            <person name="Quecine M.C."/>
            <person name="Pachon D.M.R."/>
            <person name="Bonatelli M.L."/>
            <person name="Correr F.H."/>
            <person name="Franceschini L.M."/>
            <person name="Leite T.F."/>
            <person name="Margarido G.R.A."/>
            <person name="Almeida C.A."/>
            <person name="Ferrarezi J.A."/>
            <person name="Labate C.A."/>
        </authorList>
    </citation>
    <scope>NUCLEOTIDE SEQUENCE</scope>
    <source>
        <strain evidence="1">MF-1</strain>
    </source>
</reference>
<dbReference type="EMBL" id="AVOT02017464">
    <property type="protein sequence ID" value="MBW0503565.1"/>
    <property type="molecule type" value="Genomic_DNA"/>
</dbReference>
<sequence>MESITKFPLSNKFYPILAVGDRFSKMEIFISTSSPLNSLDLDQIFIIHLAYKHILPVGIVIYRCSLFVSSFWTNLHQKLRISRDLSTDLYAETYGHKEILNRIIEEYLWMYFSYHQDNWHMFLPLAECSYNNAEHPSPKQ</sequence>
<evidence type="ECO:0000313" key="2">
    <source>
        <dbReference type="Proteomes" id="UP000765509"/>
    </source>
</evidence>
<dbReference type="GO" id="GO:0003676">
    <property type="term" value="F:nucleic acid binding"/>
    <property type="evidence" value="ECO:0007669"/>
    <property type="project" value="InterPro"/>
</dbReference>
<organism evidence="1 2">
    <name type="scientific">Austropuccinia psidii MF-1</name>
    <dbReference type="NCBI Taxonomy" id="1389203"/>
    <lineage>
        <taxon>Eukaryota</taxon>
        <taxon>Fungi</taxon>
        <taxon>Dikarya</taxon>
        <taxon>Basidiomycota</taxon>
        <taxon>Pucciniomycotina</taxon>
        <taxon>Pucciniomycetes</taxon>
        <taxon>Pucciniales</taxon>
        <taxon>Sphaerophragmiaceae</taxon>
        <taxon>Austropuccinia</taxon>
    </lineage>
</organism>
<keyword evidence="2" id="KW-1185">Reference proteome</keyword>
<dbReference type="SUPFAM" id="SSF53098">
    <property type="entry name" value="Ribonuclease H-like"/>
    <property type="match status" value="1"/>
</dbReference>
<name>A0A9Q3DI39_9BASI</name>
<evidence type="ECO:0000313" key="1">
    <source>
        <dbReference type="EMBL" id="MBW0503565.1"/>
    </source>
</evidence>
<comment type="caution">
    <text evidence="1">The sequence shown here is derived from an EMBL/GenBank/DDBJ whole genome shotgun (WGS) entry which is preliminary data.</text>
</comment>
<gene>
    <name evidence="1" type="ORF">O181_043280</name>
</gene>
<proteinExistence type="predicted"/>
<accession>A0A9Q3DI39</accession>
<dbReference type="InterPro" id="IPR012337">
    <property type="entry name" value="RNaseH-like_sf"/>
</dbReference>
<dbReference type="InterPro" id="IPR036397">
    <property type="entry name" value="RNaseH_sf"/>
</dbReference>